<protein>
    <submittedName>
        <fullName evidence="1">Uncharacterized protein</fullName>
    </submittedName>
</protein>
<name>A0A2N7TUE9_9GAMM</name>
<dbReference type="EMBL" id="PNRF01000050">
    <property type="protein sequence ID" value="PMR71801.1"/>
    <property type="molecule type" value="Genomic_DNA"/>
</dbReference>
<dbReference type="RefSeq" id="WP_102655710.1">
    <property type="nucleotide sequence ID" value="NZ_PNRF01000050.1"/>
</dbReference>
<gene>
    <name evidence="1" type="ORF">C1H69_22980</name>
</gene>
<keyword evidence="2" id="KW-1185">Reference proteome</keyword>
<dbReference type="Proteomes" id="UP000235803">
    <property type="component" value="Unassembled WGS sequence"/>
</dbReference>
<evidence type="ECO:0000313" key="2">
    <source>
        <dbReference type="Proteomes" id="UP000235803"/>
    </source>
</evidence>
<accession>A0A2N7TUE9</accession>
<proteinExistence type="predicted"/>
<sequence>MDNKGVILEKGIHIVPEKIASSEDDATFKITVRWYDDDKKKTFDIHYMYLNVAFDSNGRLTTTKEEILEIKKYFFGRSVFHGYLLKAKNPKAKLCETIMELIEAEIQKL</sequence>
<dbReference type="AlphaFoldDB" id="A0A2N7TUE9"/>
<evidence type="ECO:0000313" key="1">
    <source>
        <dbReference type="EMBL" id="PMR71801.1"/>
    </source>
</evidence>
<comment type="caution">
    <text evidence="1">The sequence shown here is derived from an EMBL/GenBank/DDBJ whole genome shotgun (WGS) entry which is preliminary data.</text>
</comment>
<reference evidence="1 2" key="1">
    <citation type="submission" date="2018-01" db="EMBL/GenBank/DDBJ databases">
        <title>Halomonas endophytica sp. nov., isolated from storage liquid in the stems of Populus euphratica.</title>
        <authorList>
            <person name="Chen C."/>
        </authorList>
    </citation>
    <scope>NUCLEOTIDE SEQUENCE [LARGE SCALE GENOMIC DNA]</scope>
    <source>
        <strain evidence="1 2">MC28</strain>
    </source>
</reference>
<organism evidence="1 2">
    <name type="scientific">Billgrantia endophytica</name>
    <dbReference type="NCBI Taxonomy" id="2033802"/>
    <lineage>
        <taxon>Bacteria</taxon>
        <taxon>Pseudomonadati</taxon>
        <taxon>Pseudomonadota</taxon>
        <taxon>Gammaproteobacteria</taxon>
        <taxon>Oceanospirillales</taxon>
        <taxon>Halomonadaceae</taxon>
        <taxon>Billgrantia</taxon>
    </lineage>
</organism>